<evidence type="ECO:0000256" key="1">
    <source>
        <dbReference type="ARBA" id="ARBA00018517"/>
    </source>
</evidence>
<evidence type="ECO:0000256" key="6">
    <source>
        <dbReference type="ARBA" id="ARBA00049075"/>
    </source>
</evidence>
<comment type="catalytic activity">
    <reaction evidence="6">
        <text>a 5'-end (N(7)-methyl 5'-triphosphoguanosine)-ribonucleoside in snRNA + S-adenosyl-L-methionine = a 5'-end (N(2),N(7)-dimethyl 5'-triphosphoguanosine)-ribonucleoside in snRNA + S-adenosyl-L-homocysteine + H(+)</text>
        <dbReference type="Rhea" id="RHEA:78471"/>
        <dbReference type="Rhea" id="RHEA-COMP:19085"/>
        <dbReference type="Rhea" id="RHEA-COMP:19087"/>
        <dbReference type="ChEBI" id="CHEBI:15378"/>
        <dbReference type="ChEBI" id="CHEBI:57856"/>
        <dbReference type="ChEBI" id="CHEBI:59789"/>
        <dbReference type="ChEBI" id="CHEBI:156461"/>
        <dbReference type="ChEBI" id="CHEBI:172880"/>
    </reaction>
    <physiologicalReaction direction="left-to-right" evidence="6">
        <dbReference type="Rhea" id="RHEA:78472"/>
    </physiologicalReaction>
</comment>
<dbReference type="PANTHER" id="PTHR14741:SF32">
    <property type="entry name" value="TRIMETHYLGUANOSINE SYNTHASE"/>
    <property type="match status" value="1"/>
</dbReference>
<dbReference type="GO" id="GO:0071164">
    <property type="term" value="F:RNA cap trimethylguanosine synthase activity"/>
    <property type="evidence" value="ECO:0007669"/>
    <property type="project" value="TreeGrafter"/>
</dbReference>
<reference evidence="9 10" key="1">
    <citation type="submission" date="2019-09" db="EMBL/GenBank/DDBJ databases">
        <title>Draft genome of the ectomycorrhizal ascomycete Sphaerosporella brunnea.</title>
        <authorList>
            <consortium name="DOE Joint Genome Institute"/>
            <person name="Benucci G.M."/>
            <person name="Marozzi G."/>
            <person name="Antonielli L."/>
            <person name="Sanchez S."/>
            <person name="Marco P."/>
            <person name="Wang X."/>
            <person name="Falini L.B."/>
            <person name="Barry K."/>
            <person name="Haridas S."/>
            <person name="Lipzen A."/>
            <person name="Labutti K."/>
            <person name="Grigoriev I.V."/>
            <person name="Murat C."/>
            <person name="Martin F."/>
            <person name="Albertini E."/>
            <person name="Donnini D."/>
            <person name="Bonito G."/>
        </authorList>
    </citation>
    <scope>NUCLEOTIDE SEQUENCE [LARGE SCALE GENOMIC DNA]</scope>
    <source>
        <strain evidence="9 10">Sb_GMNB300</strain>
    </source>
</reference>
<evidence type="ECO:0000313" key="10">
    <source>
        <dbReference type="Proteomes" id="UP000326924"/>
    </source>
</evidence>
<gene>
    <name evidence="9" type="ORF">FN846DRAFT_905611</name>
</gene>
<dbReference type="FunCoup" id="A0A5J5F0Q9">
    <property type="interactions" value="107"/>
</dbReference>
<comment type="catalytic activity">
    <reaction evidence="3">
        <text>a 5'-end (N(2),N(7)-dimethyl 5'-triphosphoguanosine)-ribonucleoside in snoRNA + S-adenosyl-L-methionine = a 5'-end (N(2),N(2),N(7)-trimethyl 5'-triphosphoguanosine)-ribonucleoside in snoRNA + S-adenosyl-L-homocysteine + H(+)</text>
        <dbReference type="Rhea" id="RHEA:78507"/>
        <dbReference type="Rhea" id="RHEA-COMP:19088"/>
        <dbReference type="Rhea" id="RHEA-COMP:19090"/>
        <dbReference type="ChEBI" id="CHEBI:15378"/>
        <dbReference type="ChEBI" id="CHEBI:57856"/>
        <dbReference type="ChEBI" id="CHEBI:59789"/>
        <dbReference type="ChEBI" id="CHEBI:167623"/>
        <dbReference type="ChEBI" id="CHEBI:172880"/>
    </reaction>
    <physiologicalReaction direction="left-to-right" evidence="3">
        <dbReference type="Rhea" id="RHEA:78508"/>
    </physiologicalReaction>
</comment>
<feature type="compositionally biased region" description="Low complexity" evidence="8">
    <location>
        <begin position="23"/>
        <end position="48"/>
    </location>
</feature>
<dbReference type="Pfam" id="PF09445">
    <property type="entry name" value="Methyltransf_15"/>
    <property type="match status" value="1"/>
</dbReference>
<evidence type="ECO:0000256" key="3">
    <source>
        <dbReference type="ARBA" id="ARBA00047418"/>
    </source>
</evidence>
<comment type="similarity">
    <text evidence="2">Belongs to the methyltransferase superfamily. Trimethylguanosine synthase family.</text>
</comment>
<dbReference type="Gene3D" id="3.40.50.150">
    <property type="entry name" value="Vaccinia Virus protein VP39"/>
    <property type="match status" value="1"/>
</dbReference>
<proteinExistence type="inferred from homology"/>
<evidence type="ECO:0000256" key="7">
    <source>
        <dbReference type="ARBA" id="ARBA00049790"/>
    </source>
</evidence>
<accession>A0A5J5F0Q9</accession>
<feature type="compositionally biased region" description="Acidic residues" evidence="8">
    <location>
        <begin position="49"/>
        <end position="58"/>
    </location>
</feature>
<dbReference type="SUPFAM" id="SSF53335">
    <property type="entry name" value="S-adenosyl-L-methionine-dependent methyltransferases"/>
    <property type="match status" value="1"/>
</dbReference>
<feature type="region of interest" description="Disordered" evidence="8">
    <location>
        <begin position="1"/>
        <end position="71"/>
    </location>
</feature>
<evidence type="ECO:0000256" key="4">
    <source>
        <dbReference type="ARBA" id="ARBA00048740"/>
    </source>
</evidence>
<dbReference type="InterPro" id="IPR019012">
    <property type="entry name" value="RNA_cap_Gua-N2-MeTrfase"/>
</dbReference>
<sequence length="304" mass="33452">MESASATESSSDASSSDSDEDSSSSTDSDSAESSGSDSSSSRESSSSLEEGEEHDEENSPPPGVTIYTEQNPPQGTLHWYWTQRHRLFSRYEDGIWMTDDSWFEVTPEKVAEKITSHMFPPSSTETETVVMDAFCGVGGNSIQFALSPRVKKVIAVDTSAAAIACARHNAAIYGVLPKIDFVCADFFALVDTRWKFEEIGAVFLSPPWGGPGYRGDHVFNVETMQPYSASYIVRRARTVTENLALYLPRTSDMNQLASLIGDDEEMEAVHYCIGRKSKALTVYFGELNHTVKAARENGWNASRC</sequence>
<evidence type="ECO:0000256" key="8">
    <source>
        <dbReference type="SAM" id="MobiDB-lite"/>
    </source>
</evidence>
<dbReference type="InParanoid" id="A0A5J5F0Q9"/>
<name>A0A5J5F0Q9_9PEZI</name>
<keyword evidence="10" id="KW-1185">Reference proteome</keyword>
<evidence type="ECO:0000313" key="9">
    <source>
        <dbReference type="EMBL" id="KAA8909476.1"/>
    </source>
</evidence>
<comment type="catalytic activity">
    <reaction evidence="4">
        <text>a 5'-end (N(7)-methyl 5'-triphosphoguanosine)-ribonucleoside in snoRNA + S-adenosyl-L-methionine = a 5'-end (N(2),N(7)-dimethyl 5'-triphosphoguanosine)-ribonucleoside in snoRNA + S-adenosyl-L-homocysteine + H(+)</text>
        <dbReference type="Rhea" id="RHEA:78475"/>
        <dbReference type="Rhea" id="RHEA-COMP:19086"/>
        <dbReference type="Rhea" id="RHEA-COMP:19088"/>
        <dbReference type="ChEBI" id="CHEBI:15378"/>
        <dbReference type="ChEBI" id="CHEBI:57856"/>
        <dbReference type="ChEBI" id="CHEBI:59789"/>
        <dbReference type="ChEBI" id="CHEBI:156461"/>
        <dbReference type="ChEBI" id="CHEBI:172880"/>
    </reaction>
    <physiologicalReaction direction="left-to-right" evidence="4">
        <dbReference type="Rhea" id="RHEA:78476"/>
    </physiologicalReaction>
</comment>
<keyword evidence="9" id="KW-0808">Transferase</keyword>
<feature type="compositionally biased region" description="Low complexity" evidence="8">
    <location>
        <begin position="1"/>
        <end position="16"/>
    </location>
</feature>
<dbReference type="AlphaFoldDB" id="A0A5J5F0Q9"/>
<dbReference type="EMBL" id="VXIS01000057">
    <property type="protein sequence ID" value="KAA8909476.1"/>
    <property type="molecule type" value="Genomic_DNA"/>
</dbReference>
<dbReference type="CDD" id="cd02440">
    <property type="entry name" value="AdoMet_MTases"/>
    <property type="match status" value="1"/>
</dbReference>
<dbReference type="Proteomes" id="UP000326924">
    <property type="component" value="Unassembled WGS sequence"/>
</dbReference>
<dbReference type="PANTHER" id="PTHR14741">
    <property type="entry name" value="S-ADENOSYLMETHIONINE-DEPENDENT METHYLTRANSFERASE RELATED"/>
    <property type="match status" value="1"/>
</dbReference>
<evidence type="ECO:0000256" key="5">
    <source>
        <dbReference type="ARBA" id="ARBA00048763"/>
    </source>
</evidence>
<protein>
    <recommendedName>
        <fullName evidence="1">Trimethylguanosine synthase</fullName>
    </recommendedName>
    <alternativeName>
        <fullName evidence="7">Cap-specific guanine-N(2) methyltransferase</fullName>
    </alternativeName>
</protein>
<comment type="catalytic activity">
    <reaction evidence="5">
        <text>a 5'-end (N(2),N(7)-dimethyl 5'-triphosphoguanosine)-ribonucleoside in snRNA + S-adenosyl-L-methionine = a 5'-end (N(2),N(2),N(7)-trimethyl 5'-triphosphoguanosine)-ribonucleoside in snRNA + S-adenosyl-L-homocysteine + H(+)</text>
        <dbReference type="Rhea" id="RHEA:78479"/>
        <dbReference type="Rhea" id="RHEA-COMP:19087"/>
        <dbReference type="Rhea" id="RHEA-COMP:19089"/>
        <dbReference type="ChEBI" id="CHEBI:15378"/>
        <dbReference type="ChEBI" id="CHEBI:57856"/>
        <dbReference type="ChEBI" id="CHEBI:59789"/>
        <dbReference type="ChEBI" id="CHEBI:167623"/>
        <dbReference type="ChEBI" id="CHEBI:172880"/>
    </reaction>
    <physiologicalReaction direction="left-to-right" evidence="5">
        <dbReference type="Rhea" id="RHEA:78480"/>
    </physiologicalReaction>
</comment>
<dbReference type="OrthoDB" id="194443at2759"/>
<evidence type="ECO:0000256" key="2">
    <source>
        <dbReference type="ARBA" id="ARBA00025783"/>
    </source>
</evidence>
<organism evidence="9 10">
    <name type="scientific">Sphaerosporella brunnea</name>
    <dbReference type="NCBI Taxonomy" id="1250544"/>
    <lineage>
        <taxon>Eukaryota</taxon>
        <taxon>Fungi</taxon>
        <taxon>Dikarya</taxon>
        <taxon>Ascomycota</taxon>
        <taxon>Pezizomycotina</taxon>
        <taxon>Pezizomycetes</taxon>
        <taxon>Pezizales</taxon>
        <taxon>Pyronemataceae</taxon>
        <taxon>Sphaerosporella</taxon>
    </lineage>
</organism>
<dbReference type="InterPro" id="IPR029063">
    <property type="entry name" value="SAM-dependent_MTases_sf"/>
</dbReference>
<dbReference type="GO" id="GO:0005634">
    <property type="term" value="C:nucleus"/>
    <property type="evidence" value="ECO:0007669"/>
    <property type="project" value="TreeGrafter"/>
</dbReference>
<keyword evidence="9" id="KW-0489">Methyltransferase</keyword>
<comment type="caution">
    <text evidence="9">The sequence shown here is derived from an EMBL/GenBank/DDBJ whole genome shotgun (WGS) entry which is preliminary data.</text>
</comment>